<evidence type="ECO:0000313" key="3">
    <source>
        <dbReference type="Proteomes" id="UP000315901"/>
    </source>
</evidence>
<feature type="domain" description="AB hydrolase-1" evidence="1">
    <location>
        <begin position="17"/>
        <end position="252"/>
    </location>
</feature>
<dbReference type="Pfam" id="PF00561">
    <property type="entry name" value="Abhydrolase_1"/>
    <property type="match status" value="1"/>
</dbReference>
<dbReference type="InterPro" id="IPR050228">
    <property type="entry name" value="Carboxylesterase_BioH"/>
</dbReference>
<gene>
    <name evidence="2" type="ORF">FJM67_03380</name>
</gene>
<accession>A0A501X2J3</accession>
<dbReference type="Proteomes" id="UP000315901">
    <property type="component" value="Unassembled WGS sequence"/>
</dbReference>
<evidence type="ECO:0000259" key="1">
    <source>
        <dbReference type="Pfam" id="PF00561"/>
    </source>
</evidence>
<keyword evidence="2" id="KW-0378">Hydrolase</keyword>
<dbReference type="RefSeq" id="WP_140587264.1">
    <property type="nucleotide sequence ID" value="NZ_VFRR01000004.1"/>
</dbReference>
<name>A0A501X2J3_9GAMM</name>
<dbReference type="GO" id="GO:0016787">
    <property type="term" value="F:hydrolase activity"/>
    <property type="evidence" value="ECO:0007669"/>
    <property type="project" value="UniProtKB-KW"/>
</dbReference>
<dbReference type="InterPro" id="IPR029058">
    <property type="entry name" value="AB_hydrolase_fold"/>
</dbReference>
<reference evidence="2 3" key="1">
    <citation type="submission" date="2019-06" db="EMBL/GenBank/DDBJ databases">
        <title>A novel bacterium of genus Marinomonas, isolated from coastal sand.</title>
        <authorList>
            <person name="Huang H."/>
            <person name="Mo K."/>
            <person name="Hu Y."/>
        </authorList>
    </citation>
    <scope>NUCLEOTIDE SEQUENCE [LARGE SCALE GENOMIC DNA]</scope>
    <source>
        <strain evidence="2 3">HB171799</strain>
    </source>
</reference>
<dbReference type="AlphaFoldDB" id="A0A501X2J3"/>
<dbReference type="OrthoDB" id="9780744at2"/>
<proteinExistence type="predicted"/>
<dbReference type="EMBL" id="VFRR01000004">
    <property type="protein sequence ID" value="TPE54684.1"/>
    <property type="molecule type" value="Genomic_DNA"/>
</dbReference>
<protein>
    <submittedName>
        <fullName evidence="2">Alpha/beta fold hydrolase</fullName>
    </submittedName>
</protein>
<dbReference type="PANTHER" id="PTHR43194:SF5">
    <property type="entry name" value="PIMELOYL-[ACYL-CARRIER PROTEIN] METHYL ESTER ESTERASE"/>
    <property type="match status" value="1"/>
</dbReference>
<sequence length="270" mass="29823">MMRTPIETQVFGSPSAPALYFVSGWAMPASLSMEFIRCLSQQFYVVVANLPGVTSDEQWFKRNRFGPNYDIEALAEQLIRSAPKPCWWIGWSLGGEIATYVAARRSSCVEGLITIASTPKFTTSTDWPSGIASEVLASFADLARTNPVKAVSRFLLQQTQGIAGGKELAKQLQSGIPAELIDKEALYRGLDLLASLDVRRELELVDVPVLQIFGERDQLVDRSAGASILEKNALIKRYVIDQCGHQPHIESPSQVATLIQQFINDHTDTH</sequence>
<dbReference type="PANTHER" id="PTHR43194">
    <property type="entry name" value="HYDROLASE ALPHA/BETA FOLD FAMILY"/>
    <property type="match status" value="1"/>
</dbReference>
<comment type="caution">
    <text evidence="2">The sequence shown here is derived from an EMBL/GenBank/DDBJ whole genome shotgun (WGS) entry which is preliminary data.</text>
</comment>
<dbReference type="SUPFAM" id="SSF53474">
    <property type="entry name" value="alpha/beta-Hydrolases"/>
    <property type="match status" value="1"/>
</dbReference>
<organism evidence="2 3">
    <name type="scientific">Maribrevibacterium harenarium</name>
    <dbReference type="NCBI Taxonomy" id="2589817"/>
    <lineage>
        <taxon>Bacteria</taxon>
        <taxon>Pseudomonadati</taxon>
        <taxon>Pseudomonadota</taxon>
        <taxon>Gammaproteobacteria</taxon>
        <taxon>Oceanospirillales</taxon>
        <taxon>Oceanospirillaceae</taxon>
        <taxon>Maribrevibacterium</taxon>
    </lineage>
</organism>
<dbReference type="InterPro" id="IPR000073">
    <property type="entry name" value="AB_hydrolase_1"/>
</dbReference>
<keyword evidence="3" id="KW-1185">Reference proteome</keyword>
<evidence type="ECO:0000313" key="2">
    <source>
        <dbReference type="EMBL" id="TPE54684.1"/>
    </source>
</evidence>
<dbReference type="Gene3D" id="3.40.50.1820">
    <property type="entry name" value="alpha/beta hydrolase"/>
    <property type="match status" value="1"/>
</dbReference>